<feature type="binding site" evidence="6">
    <location>
        <position position="201"/>
    </location>
    <ligand>
        <name>Zn(2+)</name>
        <dbReference type="ChEBI" id="CHEBI:29105"/>
        <note>catalytic</note>
    </ligand>
</feature>
<keyword evidence="7" id="KW-0732">Signal</keyword>
<dbReference type="PROSITE" id="PS51257">
    <property type="entry name" value="PROKAR_LIPOPROTEIN"/>
    <property type="match status" value="1"/>
</dbReference>
<evidence type="ECO:0000259" key="8">
    <source>
        <dbReference type="PROSITE" id="PS51864"/>
    </source>
</evidence>
<dbReference type="SUPFAM" id="SSF55486">
    <property type="entry name" value="Metalloproteases ('zincins'), catalytic domain"/>
    <property type="match status" value="1"/>
</dbReference>
<dbReference type="PROSITE" id="PS51864">
    <property type="entry name" value="ASTACIN"/>
    <property type="match status" value="1"/>
</dbReference>
<feature type="binding site" evidence="6">
    <location>
        <position position="207"/>
    </location>
    <ligand>
        <name>Zn(2+)</name>
        <dbReference type="ChEBI" id="CHEBI:29105"/>
        <note>catalytic</note>
    </ligand>
</feature>
<gene>
    <name evidence="9" type="ORF">EDB95_4358</name>
</gene>
<evidence type="ECO:0000256" key="7">
    <source>
        <dbReference type="SAM" id="SignalP"/>
    </source>
</evidence>
<dbReference type="OrthoDB" id="8455098at2"/>
<organism evidence="9 10">
    <name type="scientific">Dinghuibacter silviterrae</name>
    <dbReference type="NCBI Taxonomy" id="1539049"/>
    <lineage>
        <taxon>Bacteria</taxon>
        <taxon>Pseudomonadati</taxon>
        <taxon>Bacteroidota</taxon>
        <taxon>Chitinophagia</taxon>
        <taxon>Chitinophagales</taxon>
        <taxon>Chitinophagaceae</taxon>
        <taxon>Dinghuibacter</taxon>
    </lineage>
</organism>
<dbReference type="RefSeq" id="WP_133997114.1">
    <property type="nucleotide sequence ID" value="NZ_SODV01000002.1"/>
</dbReference>
<dbReference type="PANTHER" id="PTHR10127:SF780">
    <property type="entry name" value="METALLOENDOPEPTIDASE"/>
    <property type="match status" value="1"/>
</dbReference>
<dbReference type="GO" id="GO:0008270">
    <property type="term" value="F:zinc ion binding"/>
    <property type="evidence" value="ECO:0007669"/>
    <property type="project" value="UniProtKB-UniRule"/>
</dbReference>
<evidence type="ECO:0000256" key="3">
    <source>
        <dbReference type="ARBA" id="ARBA00022801"/>
    </source>
</evidence>
<feature type="active site" evidence="6">
    <location>
        <position position="198"/>
    </location>
</feature>
<dbReference type="GO" id="GO:0004222">
    <property type="term" value="F:metalloendopeptidase activity"/>
    <property type="evidence" value="ECO:0007669"/>
    <property type="project" value="UniProtKB-UniRule"/>
</dbReference>
<dbReference type="GO" id="GO:0006508">
    <property type="term" value="P:proteolysis"/>
    <property type="evidence" value="ECO:0007669"/>
    <property type="project" value="UniProtKB-KW"/>
</dbReference>
<name>A0A4R8DGE7_9BACT</name>
<dbReference type="SMART" id="SM00235">
    <property type="entry name" value="ZnMc"/>
    <property type="match status" value="1"/>
</dbReference>
<evidence type="ECO:0000256" key="2">
    <source>
        <dbReference type="ARBA" id="ARBA00022723"/>
    </source>
</evidence>
<dbReference type="PRINTS" id="PR00480">
    <property type="entry name" value="ASTACIN"/>
</dbReference>
<evidence type="ECO:0000256" key="5">
    <source>
        <dbReference type="ARBA" id="ARBA00023049"/>
    </source>
</evidence>
<keyword evidence="3 6" id="KW-0378">Hydrolase</keyword>
<evidence type="ECO:0000313" key="9">
    <source>
        <dbReference type="EMBL" id="TDW96527.1"/>
    </source>
</evidence>
<dbReference type="EMBL" id="SODV01000002">
    <property type="protein sequence ID" value="TDW96527.1"/>
    <property type="molecule type" value="Genomic_DNA"/>
</dbReference>
<comment type="caution">
    <text evidence="6">Lacks conserved residue(s) required for the propagation of feature annotation.</text>
</comment>
<evidence type="ECO:0000256" key="4">
    <source>
        <dbReference type="ARBA" id="ARBA00022833"/>
    </source>
</evidence>
<keyword evidence="4 6" id="KW-0862">Zinc</keyword>
<accession>A0A4R8DGE7</accession>
<keyword evidence="2 6" id="KW-0479">Metal-binding</keyword>
<reference evidence="9 10" key="1">
    <citation type="submission" date="2019-03" db="EMBL/GenBank/DDBJ databases">
        <title>Genomic Encyclopedia of Type Strains, Phase IV (KMG-IV): sequencing the most valuable type-strain genomes for metagenomic binning, comparative biology and taxonomic classification.</title>
        <authorList>
            <person name="Goeker M."/>
        </authorList>
    </citation>
    <scope>NUCLEOTIDE SEQUENCE [LARGE SCALE GENOMIC DNA]</scope>
    <source>
        <strain evidence="9 10">DSM 100059</strain>
    </source>
</reference>
<feature type="domain" description="Peptidase M12A" evidence="8">
    <location>
        <begin position="98"/>
        <end position="305"/>
    </location>
</feature>
<proteinExistence type="predicted"/>
<dbReference type="InterPro" id="IPR024079">
    <property type="entry name" value="MetalloPept_cat_dom_sf"/>
</dbReference>
<evidence type="ECO:0000256" key="1">
    <source>
        <dbReference type="ARBA" id="ARBA00022670"/>
    </source>
</evidence>
<dbReference type="InterPro" id="IPR001506">
    <property type="entry name" value="Peptidase_M12A"/>
</dbReference>
<dbReference type="Gene3D" id="3.40.390.10">
    <property type="entry name" value="Collagenase (Catalytic Domain)"/>
    <property type="match status" value="1"/>
</dbReference>
<dbReference type="InterPro" id="IPR006026">
    <property type="entry name" value="Peptidase_Metallo"/>
</dbReference>
<dbReference type="AlphaFoldDB" id="A0A4R8DGE7"/>
<sequence length="418" mass="45884">MKNKLTAFLLLIAAMASCRKDGNQTTSTSTSSHPLPLQYHPAEQAFPGIQGQVIGIQHGTDSIYVEKKGGYYVWMGDIILDEKGFKALQKPEGITTDNTFTEDPSTLWPSGQVFYTIKSGFSAAEQTAITDAMTSWQTNTPIRFTARTNQTNYVLIEPGATGSGFGSSGIGMTGGQQTISLESGNVNNPITAGVVMHEIGHTIGFFHEQCRADRGDWINVNYNFIYPNNSSNIYQYQTYYERNQLGWQISQLDFNSIMMYSSFDFLQPGTTNYPMTDLNGNPFFSQRDFLSAGDIATAFYMYHPVYVRVTYTTTDSEDDLTYVYNAGTVTANFYSDAAGTVPATLTYPLLLNIGVTSTNDCQSYVTENTNIIINAGNPGTVSIGQFQYTNTYDANEDPISCSSSTAGVAPGVGYWQIN</sequence>
<dbReference type="Proteomes" id="UP000294498">
    <property type="component" value="Unassembled WGS sequence"/>
</dbReference>
<comment type="caution">
    <text evidence="9">The sequence shown here is derived from an EMBL/GenBank/DDBJ whole genome shotgun (WGS) entry which is preliminary data.</text>
</comment>
<keyword evidence="5 6" id="KW-0482">Metalloprotease</keyword>
<feature type="binding site" evidence="6">
    <location>
        <position position="197"/>
    </location>
    <ligand>
        <name>Zn(2+)</name>
        <dbReference type="ChEBI" id="CHEBI:29105"/>
        <note>catalytic</note>
    </ligand>
</feature>
<protein>
    <submittedName>
        <fullName evidence="9">Astacin (Peptidase family M12A)</fullName>
    </submittedName>
</protein>
<feature type="chain" id="PRO_5020250808" evidence="7">
    <location>
        <begin position="20"/>
        <end position="418"/>
    </location>
</feature>
<evidence type="ECO:0000256" key="6">
    <source>
        <dbReference type="PROSITE-ProRule" id="PRU01211"/>
    </source>
</evidence>
<keyword evidence="1 6" id="KW-0645">Protease</keyword>
<comment type="cofactor">
    <cofactor evidence="6">
        <name>Zn(2+)</name>
        <dbReference type="ChEBI" id="CHEBI:29105"/>
    </cofactor>
    <text evidence="6">Binds 1 zinc ion per subunit.</text>
</comment>
<feature type="signal peptide" evidence="7">
    <location>
        <begin position="1"/>
        <end position="19"/>
    </location>
</feature>
<keyword evidence="10" id="KW-1185">Reference proteome</keyword>
<evidence type="ECO:0000313" key="10">
    <source>
        <dbReference type="Proteomes" id="UP000294498"/>
    </source>
</evidence>
<dbReference type="PANTHER" id="PTHR10127">
    <property type="entry name" value="DISCOIDIN, CUB, EGF, LAMININ , AND ZINC METALLOPROTEASE DOMAIN CONTAINING"/>
    <property type="match status" value="1"/>
</dbReference>
<dbReference type="Pfam" id="PF01400">
    <property type="entry name" value="Astacin"/>
    <property type="match status" value="1"/>
</dbReference>